<organism evidence="1 2">
    <name type="scientific">Oryzisolibacter propanilivorax</name>
    <dbReference type="NCBI Taxonomy" id="1527607"/>
    <lineage>
        <taxon>Bacteria</taxon>
        <taxon>Pseudomonadati</taxon>
        <taxon>Pseudomonadota</taxon>
        <taxon>Betaproteobacteria</taxon>
        <taxon>Burkholderiales</taxon>
        <taxon>Comamonadaceae</taxon>
        <taxon>Oryzisolibacter</taxon>
    </lineage>
</organism>
<gene>
    <name evidence="1" type="ORF">SAMN05428957_102416</name>
</gene>
<dbReference type="EMBL" id="FNHP01000002">
    <property type="protein sequence ID" value="SDM11928.1"/>
    <property type="molecule type" value="Genomic_DNA"/>
</dbReference>
<dbReference type="AlphaFoldDB" id="A0A1G9QLP9"/>
<dbReference type="OrthoDB" id="7042038at2"/>
<proteinExistence type="predicted"/>
<accession>A0A1G9QLP9</accession>
<dbReference type="RefSeq" id="WP_139182712.1">
    <property type="nucleotide sequence ID" value="NZ_FNHP01000002.1"/>
</dbReference>
<keyword evidence="2" id="KW-1185">Reference proteome</keyword>
<dbReference type="STRING" id="1527607.SAMN05428957_102416"/>
<sequence length="137" mass="15035">MVNMVVVSEYSLNPPADAQGRTKIAQGPLYALARVQQLAAAGSLNTWTSRCDKTVYELFAGDLEAVADLLGHLRSTDYRDSEWCTNGRNAWAACDAYALRRVEWVATASKEMGVEYFVKFAVGKTGQLLLLVSCHLS</sequence>
<dbReference type="Proteomes" id="UP000198552">
    <property type="component" value="Unassembled WGS sequence"/>
</dbReference>
<protein>
    <submittedName>
        <fullName evidence="1">Uncharacterized protein</fullName>
    </submittedName>
</protein>
<name>A0A1G9QLP9_9BURK</name>
<evidence type="ECO:0000313" key="2">
    <source>
        <dbReference type="Proteomes" id="UP000198552"/>
    </source>
</evidence>
<reference evidence="2" key="1">
    <citation type="submission" date="2016-10" db="EMBL/GenBank/DDBJ databases">
        <authorList>
            <person name="Varghese N."/>
            <person name="Submissions S."/>
        </authorList>
    </citation>
    <scope>NUCLEOTIDE SEQUENCE [LARGE SCALE GENOMIC DNA]</scope>
    <source>
        <strain evidence="2">EPL6</strain>
    </source>
</reference>
<evidence type="ECO:0000313" key="1">
    <source>
        <dbReference type="EMBL" id="SDM11928.1"/>
    </source>
</evidence>